<dbReference type="Proteomes" id="UP000295444">
    <property type="component" value="Unassembled WGS sequence"/>
</dbReference>
<protein>
    <submittedName>
        <fullName evidence="1">Uncharacterized protein DUF3558</fullName>
    </submittedName>
</protein>
<sequence length="138" mass="14525">MKGKTDFSQDELCELLSSAEATQLGGSEEGEPSMNVETKKPICTWTAANSLILGFRDDGVVADLKTGPGITKTQIRIGNTPGVQSDDKTSGGFCQVGFDLNDHSNLIAGVSVLTGGQGKYDRCKVAKEMAAIVLSKVK</sequence>
<organism evidence="1 2">
    <name type="scientific">Labedaea rhizosphaerae</name>
    <dbReference type="NCBI Taxonomy" id="598644"/>
    <lineage>
        <taxon>Bacteria</taxon>
        <taxon>Bacillati</taxon>
        <taxon>Actinomycetota</taxon>
        <taxon>Actinomycetes</taxon>
        <taxon>Pseudonocardiales</taxon>
        <taxon>Pseudonocardiaceae</taxon>
        <taxon>Labedaea</taxon>
    </lineage>
</organism>
<proteinExistence type="predicted"/>
<dbReference type="AlphaFoldDB" id="A0A4R6SK34"/>
<evidence type="ECO:0000313" key="2">
    <source>
        <dbReference type="Proteomes" id="UP000295444"/>
    </source>
</evidence>
<name>A0A4R6SK34_LABRH</name>
<reference evidence="1 2" key="1">
    <citation type="submission" date="2019-03" db="EMBL/GenBank/DDBJ databases">
        <title>Genomic Encyclopedia of Type Strains, Phase IV (KMG-IV): sequencing the most valuable type-strain genomes for metagenomic binning, comparative biology and taxonomic classification.</title>
        <authorList>
            <person name="Goeker M."/>
        </authorList>
    </citation>
    <scope>NUCLEOTIDE SEQUENCE [LARGE SCALE GENOMIC DNA]</scope>
    <source>
        <strain evidence="1 2">DSM 45361</strain>
    </source>
</reference>
<dbReference type="EMBL" id="SNXZ01000001">
    <property type="protein sequence ID" value="TDQ04716.1"/>
    <property type="molecule type" value="Genomic_DNA"/>
</dbReference>
<comment type="caution">
    <text evidence="1">The sequence shown here is derived from an EMBL/GenBank/DDBJ whole genome shotgun (WGS) entry which is preliminary data.</text>
</comment>
<keyword evidence="2" id="KW-1185">Reference proteome</keyword>
<dbReference type="Pfam" id="PF12079">
    <property type="entry name" value="DUF3558"/>
    <property type="match status" value="1"/>
</dbReference>
<evidence type="ECO:0000313" key="1">
    <source>
        <dbReference type="EMBL" id="TDQ04716.1"/>
    </source>
</evidence>
<dbReference type="InterPro" id="IPR024520">
    <property type="entry name" value="DUF3558"/>
</dbReference>
<gene>
    <name evidence="1" type="ORF">EV186_101671</name>
</gene>
<accession>A0A4R6SK34</accession>